<evidence type="ECO:0000313" key="1">
    <source>
        <dbReference type="EnsemblPlants" id="AVESA.00010b.r2.5CG0926340.1.CDS.1"/>
    </source>
</evidence>
<keyword evidence="2" id="KW-1185">Reference proteome</keyword>
<reference evidence="1" key="1">
    <citation type="submission" date="2021-05" db="EMBL/GenBank/DDBJ databases">
        <authorList>
            <person name="Scholz U."/>
            <person name="Mascher M."/>
            <person name="Fiebig A."/>
        </authorList>
    </citation>
    <scope>NUCLEOTIDE SEQUENCE [LARGE SCALE GENOMIC DNA]</scope>
</reference>
<name>A0ACD5Y7A6_AVESA</name>
<protein>
    <submittedName>
        <fullName evidence="1">Uncharacterized protein</fullName>
    </submittedName>
</protein>
<proteinExistence type="predicted"/>
<sequence>MMVTGLRIIELAAGMYECDRCVDKYDTSLRSAAEYLMEISRIDTKGWDLLKLATAFKMVCCPEVEISVARRLFTSQVLSRLKKDAHRYKDKIRKKACLRIHSEMYSAHTSRLEVVKLLVPLIKLSKKAYGDEQLEMTKLSIPLVKQDKRAYADEQAGRGASGHEIGHDRKKICRGFDPVLADQLTEWHTMLSAKRNERQVPPTLAPFDALKRYSSHPLNMTSRLGILSMDIHPSKEIVATGGIDTNTLLFDWPSSQIVCTLTGHSKKIITSLKFVNRNGLFITAGSADKAVRISSSSSSSRDNSWRFYDISTRSCLAQVTDASVQEGYTSTAFHPDGGLILATGTTDGAVKIWDVMKAQSSVINICQHAGPVNAAISFSENGRHLATAAGIDGVQIWDLRKCSNPLCSYSSDAPINAVEFDFNGSYHLAVGGSDARICTVRDFDCMSVKTLTDPSLTEKVTSTSLYVRWSKTCGYFASKSTRRPPRIKTCSVSILLRATR</sequence>
<dbReference type="EnsemblPlants" id="AVESA.00010b.r2.5CG0926340.1">
    <property type="protein sequence ID" value="AVESA.00010b.r2.5CG0926340.1.CDS.1"/>
    <property type="gene ID" value="AVESA.00010b.r2.5CG0926340"/>
</dbReference>
<reference evidence="1" key="2">
    <citation type="submission" date="2025-09" db="UniProtKB">
        <authorList>
            <consortium name="EnsemblPlants"/>
        </authorList>
    </citation>
    <scope>IDENTIFICATION</scope>
</reference>
<organism evidence="1 2">
    <name type="scientific">Avena sativa</name>
    <name type="common">Oat</name>
    <dbReference type="NCBI Taxonomy" id="4498"/>
    <lineage>
        <taxon>Eukaryota</taxon>
        <taxon>Viridiplantae</taxon>
        <taxon>Streptophyta</taxon>
        <taxon>Embryophyta</taxon>
        <taxon>Tracheophyta</taxon>
        <taxon>Spermatophyta</taxon>
        <taxon>Magnoliopsida</taxon>
        <taxon>Liliopsida</taxon>
        <taxon>Poales</taxon>
        <taxon>Poaceae</taxon>
        <taxon>BOP clade</taxon>
        <taxon>Pooideae</taxon>
        <taxon>Poodae</taxon>
        <taxon>Poeae</taxon>
        <taxon>Poeae Chloroplast Group 1 (Aveneae type)</taxon>
        <taxon>Aveninae</taxon>
        <taxon>Avena</taxon>
    </lineage>
</organism>
<dbReference type="Proteomes" id="UP001732700">
    <property type="component" value="Chromosome 5C"/>
</dbReference>
<evidence type="ECO:0000313" key="2">
    <source>
        <dbReference type="Proteomes" id="UP001732700"/>
    </source>
</evidence>
<accession>A0ACD5Y7A6</accession>